<evidence type="ECO:0000313" key="2">
    <source>
        <dbReference type="EMBL" id="PPQ78481.1"/>
    </source>
</evidence>
<sequence length="113" mass="11788">MRLYEASKIPLQFLSLLFPRDISALHVRTPSKIPSRIAATPHAPGSGGSCSLLSSASPCPPPPAPPLTYTALPILALIPLVFSAPSLAFLTASSKVDLAPPGSDDDREEQNGT</sequence>
<comment type="caution">
    <text evidence="2">The sequence shown here is derived from an EMBL/GenBank/DDBJ whole genome shotgun (WGS) entry which is preliminary data.</text>
</comment>
<accession>A0A409WJ34</accession>
<name>A0A409WJ34_9AGAR</name>
<keyword evidence="3" id="KW-1185">Reference proteome</keyword>
<dbReference type="AlphaFoldDB" id="A0A409WJ34"/>
<feature type="region of interest" description="Disordered" evidence="1">
    <location>
        <begin position="36"/>
        <end position="57"/>
    </location>
</feature>
<dbReference type="EMBL" id="NHYE01005049">
    <property type="protein sequence ID" value="PPQ78481.1"/>
    <property type="molecule type" value="Genomic_DNA"/>
</dbReference>
<proteinExistence type="predicted"/>
<protein>
    <submittedName>
        <fullName evidence="2">Uncharacterized protein</fullName>
    </submittedName>
</protein>
<reference evidence="2 3" key="1">
    <citation type="journal article" date="2018" name="Evol. Lett.">
        <title>Horizontal gene cluster transfer increased hallucinogenic mushroom diversity.</title>
        <authorList>
            <person name="Reynolds H.T."/>
            <person name="Vijayakumar V."/>
            <person name="Gluck-Thaler E."/>
            <person name="Korotkin H.B."/>
            <person name="Matheny P.B."/>
            <person name="Slot J.C."/>
        </authorList>
    </citation>
    <scope>NUCLEOTIDE SEQUENCE [LARGE SCALE GENOMIC DNA]</scope>
    <source>
        <strain evidence="2 3">SRW20</strain>
    </source>
</reference>
<feature type="non-terminal residue" evidence="2">
    <location>
        <position position="113"/>
    </location>
</feature>
<organism evidence="2 3">
    <name type="scientific">Gymnopilus dilepis</name>
    <dbReference type="NCBI Taxonomy" id="231916"/>
    <lineage>
        <taxon>Eukaryota</taxon>
        <taxon>Fungi</taxon>
        <taxon>Dikarya</taxon>
        <taxon>Basidiomycota</taxon>
        <taxon>Agaricomycotina</taxon>
        <taxon>Agaricomycetes</taxon>
        <taxon>Agaricomycetidae</taxon>
        <taxon>Agaricales</taxon>
        <taxon>Agaricineae</taxon>
        <taxon>Hymenogastraceae</taxon>
        <taxon>Gymnopilus</taxon>
    </lineage>
</organism>
<evidence type="ECO:0000256" key="1">
    <source>
        <dbReference type="SAM" id="MobiDB-lite"/>
    </source>
</evidence>
<evidence type="ECO:0000313" key="3">
    <source>
        <dbReference type="Proteomes" id="UP000284706"/>
    </source>
</evidence>
<dbReference type="Proteomes" id="UP000284706">
    <property type="component" value="Unassembled WGS sequence"/>
</dbReference>
<gene>
    <name evidence="2" type="ORF">CVT26_005152</name>
</gene>
<dbReference type="InParanoid" id="A0A409WJ34"/>